<sequence>MSSTAKKGDKGKSSTNASLPLSKDTAPHSSTKMANSKIGESKSDPSKAVEQVNPKLLPTAEQLHIAQMFSDSKRMTQNFRKKLTSPDAAIIALHDSNNDLDHAIAALLDGETEGDWEVSGKKKKPKQSAQQPVSGDGTEGGSGTGAGRGRDRERDRPRSSRGGPPRLRGRGRGRDNKENVEEGDGDQFAGSRGRGSRSGPRMSNGPGREGSSGRGSGGGRGDFRRGQRDPAPVADTWDQGAKYSAMTNVCAMGNWDNEEYIGSLVETKMFTPSQSATAAVQASAAVIPEPAPLTIGSASISNGGGGGGGGSSSSHVKPVVPVPAPPPQVHYSNNNSAQQGIDLNALLQKKSGVTVAGSSMQQQFLQYSQKATDALKAAMGVGGVSLANMKSAKPLRAKIPPPSKIPLSAVEMPDDPIVSGLDVKFGTLDFGIEPSGFDMNMDPPAPSTLPKPDSSLGGFSASSASASQQSISTTSTQVKSTNSPASYPYGTSYAQRPKLPLERKVLIREHLNNWYSHKAYYLAKLLADIPFQIIFPPCIW</sequence>
<evidence type="ECO:0000256" key="3">
    <source>
        <dbReference type="ARBA" id="ARBA00022553"/>
    </source>
</evidence>
<dbReference type="EMBL" id="CAKKLH010000201">
    <property type="protein sequence ID" value="CAH0105775.1"/>
    <property type="molecule type" value="Genomic_DNA"/>
</dbReference>
<feature type="compositionally biased region" description="Low complexity" evidence="4">
    <location>
        <begin position="197"/>
        <end position="206"/>
    </location>
</feature>
<feature type="region of interest" description="Disordered" evidence="4">
    <location>
        <begin position="297"/>
        <end position="319"/>
    </location>
</feature>
<gene>
    <name evidence="5" type="ORF">DGAL_LOCUS8846</name>
</gene>
<comment type="caution">
    <text evidence="5">The sequence shown here is derived from an EMBL/GenBank/DDBJ whole genome shotgun (WGS) entry which is preliminary data.</text>
</comment>
<keyword evidence="3" id="KW-0597">Phosphoprotein</keyword>
<dbReference type="InterPro" id="IPR022166">
    <property type="entry name" value="UBAP2/Lig"/>
</dbReference>
<feature type="region of interest" description="Disordered" evidence="4">
    <location>
        <begin position="1"/>
        <end position="55"/>
    </location>
</feature>
<organism evidence="5 6">
    <name type="scientific">Daphnia galeata</name>
    <dbReference type="NCBI Taxonomy" id="27404"/>
    <lineage>
        <taxon>Eukaryota</taxon>
        <taxon>Metazoa</taxon>
        <taxon>Ecdysozoa</taxon>
        <taxon>Arthropoda</taxon>
        <taxon>Crustacea</taxon>
        <taxon>Branchiopoda</taxon>
        <taxon>Diplostraca</taxon>
        <taxon>Cladocera</taxon>
        <taxon>Anomopoda</taxon>
        <taxon>Daphniidae</taxon>
        <taxon>Daphnia</taxon>
    </lineage>
</organism>
<evidence type="ECO:0000313" key="5">
    <source>
        <dbReference type="EMBL" id="CAH0105775.1"/>
    </source>
</evidence>
<dbReference type="AlphaFoldDB" id="A0A8J2RN86"/>
<feature type="region of interest" description="Disordered" evidence="4">
    <location>
        <begin position="436"/>
        <end position="491"/>
    </location>
</feature>
<dbReference type="PANTHER" id="PTHR16308">
    <property type="entry name" value="UBIQUITIN ASSOCIATED PROTEIN 2-LIKE/LINGERER"/>
    <property type="match status" value="1"/>
</dbReference>
<feature type="compositionally biased region" description="Gly residues" evidence="4">
    <location>
        <begin position="207"/>
        <end position="220"/>
    </location>
</feature>
<dbReference type="GO" id="GO:0005634">
    <property type="term" value="C:nucleus"/>
    <property type="evidence" value="ECO:0007669"/>
    <property type="project" value="TreeGrafter"/>
</dbReference>
<evidence type="ECO:0000256" key="1">
    <source>
        <dbReference type="ARBA" id="ARBA00004496"/>
    </source>
</evidence>
<keyword evidence="2" id="KW-0963">Cytoplasm</keyword>
<feature type="compositionally biased region" description="Gly residues" evidence="4">
    <location>
        <begin position="137"/>
        <end position="147"/>
    </location>
</feature>
<dbReference type="SUPFAM" id="SSF46934">
    <property type="entry name" value="UBA-like"/>
    <property type="match status" value="1"/>
</dbReference>
<evidence type="ECO:0000256" key="2">
    <source>
        <dbReference type="ARBA" id="ARBA00022490"/>
    </source>
</evidence>
<dbReference type="InterPro" id="IPR051833">
    <property type="entry name" value="TC-DDR_regulator"/>
</dbReference>
<dbReference type="Gene3D" id="1.10.8.10">
    <property type="entry name" value="DNA helicase RuvA subunit, C-terminal domain"/>
    <property type="match status" value="1"/>
</dbReference>
<evidence type="ECO:0000256" key="4">
    <source>
        <dbReference type="SAM" id="MobiDB-lite"/>
    </source>
</evidence>
<feature type="compositionally biased region" description="Basic and acidic residues" evidence="4">
    <location>
        <begin position="148"/>
        <end position="158"/>
    </location>
</feature>
<dbReference type="GO" id="GO:0005737">
    <property type="term" value="C:cytoplasm"/>
    <property type="evidence" value="ECO:0007669"/>
    <property type="project" value="UniProtKB-SubCell"/>
</dbReference>
<dbReference type="Pfam" id="PF12478">
    <property type="entry name" value="UBAP2-Lig"/>
    <property type="match status" value="1"/>
</dbReference>
<feature type="compositionally biased region" description="Low complexity" evidence="4">
    <location>
        <begin position="460"/>
        <end position="477"/>
    </location>
</feature>
<comment type="subcellular location">
    <subcellularLocation>
        <location evidence="1">Cytoplasm</location>
    </subcellularLocation>
</comment>
<keyword evidence="6" id="KW-1185">Reference proteome</keyword>
<accession>A0A8J2RN86</accession>
<protein>
    <submittedName>
        <fullName evidence="5">Uncharacterized protein</fullName>
    </submittedName>
</protein>
<reference evidence="5" key="1">
    <citation type="submission" date="2021-11" db="EMBL/GenBank/DDBJ databases">
        <authorList>
            <person name="Schell T."/>
        </authorList>
    </citation>
    <scope>NUCLEOTIDE SEQUENCE</scope>
    <source>
        <strain evidence="5">M5</strain>
    </source>
</reference>
<dbReference type="OrthoDB" id="5918007at2759"/>
<feature type="region of interest" description="Disordered" evidence="4">
    <location>
        <begin position="112"/>
        <end position="238"/>
    </location>
</feature>
<dbReference type="InterPro" id="IPR009060">
    <property type="entry name" value="UBA-like_sf"/>
</dbReference>
<evidence type="ECO:0000313" key="6">
    <source>
        <dbReference type="Proteomes" id="UP000789390"/>
    </source>
</evidence>
<feature type="compositionally biased region" description="Basic and acidic residues" evidence="4">
    <location>
        <begin position="1"/>
        <end position="12"/>
    </location>
</feature>
<dbReference type="Proteomes" id="UP000789390">
    <property type="component" value="Unassembled WGS sequence"/>
</dbReference>
<feature type="compositionally biased region" description="Gly residues" evidence="4">
    <location>
        <begin position="302"/>
        <end position="311"/>
    </location>
</feature>
<proteinExistence type="predicted"/>
<name>A0A8J2RN86_9CRUS</name>
<dbReference type="PANTHER" id="PTHR16308:SF13">
    <property type="entry name" value="PROTEIN LINGERER"/>
    <property type="match status" value="1"/>
</dbReference>